<dbReference type="PANTHER" id="PTHR46696:SF1">
    <property type="entry name" value="CYTOCHROME P450 YJIB-RELATED"/>
    <property type="match status" value="1"/>
</dbReference>
<dbReference type="Proteomes" id="UP001163878">
    <property type="component" value="Chromosome"/>
</dbReference>
<organism evidence="3 4">
    <name type="scientific">Streptomyces peucetius</name>
    <dbReference type="NCBI Taxonomy" id="1950"/>
    <lineage>
        <taxon>Bacteria</taxon>
        <taxon>Bacillati</taxon>
        <taxon>Actinomycetota</taxon>
        <taxon>Actinomycetes</taxon>
        <taxon>Kitasatosporales</taxon>
        <taxon>Streptomycetaceae</taxon>
        <taxon>Streptomyces</taxon>
    </lineage>
</organism>
<keyword evidence="2" id="KW-0503">Monooxygenase</keyword>
<keyword evidence="2" id="KW-0408">Iron</keyword>
<dbReference type="PRINTS" id="PR00359">
    <property type="entry name" value="BP450"/>
</dbReference>
<evidence type="ECO:0000256" key="2">
    <source>
        <dbReference type="RuleBase" id="RU000461"/>
    </source>
</evidence>
<evidence type="ECO:0000313" key="3">
    <source>
        <dbReference type="EMBL" id="UYQ66787.1"/>
    </source>
</evidence>
<dbReference type="InterPro" id="IPR001128">
    <property type="entry name" value="Cyt_P450"/>
</dbReference>
<dbReference type="Gene3D" id="1.10.630.10">
    <property type="entry name" value="Cytochrome P450"/>
    <property type="match status" value="1"/>
</dbReference>
<keyword evidence="2" id="KW-0349">Heme</keyword>
<dbReference type="PANTHER" id="PTHR46696">
    <property type="entry name" value="P450, PUTATIVE (EUROFUNG)-RELATED"/>
    <property type="match status" value="1"/>
</dbReference>
<comment type="similarity">
    <text evidence="1 2">Belongs to the cytochrome P450 family.</text>
</comment>
<keyword evidence="4" id="KW-1185">Reference proteome</keyword>
<reference evidence="3" key="1">
    <citation type="submission" date="2022-10" db="EMBL/GenBank/DDBJ databases">
        <title>Cytochrome P450 Catalyzes Benzene Ring Formation in the Biosynthesis of Trialkyl-Substituted Aromatic Polyketides.</title>
        <authorList>
            <person name="Zhao E."/>
            <person name="Ge H."/>
        </authorList>
    </citation>
    <scope>NUCLEOTIDE SEQUENCE</scope>
    <source>
        <strain evidence="3">NA0869</strain>
    </source>
</reference>
<keyword evidence="2" id="KW-0479">Metal-binding</keyword>
<protein>
    <submittedName>
        <fullName evidence="3">Cytochrome P450</fullName>
    </submittedName>
</protein>
<accession>A0ABY6ILJ5</accession>
<dbReference type="PROSITE" id="PS00086">
    <property type="entry name" value="CYTOCHROME_P450"/>
    <property type="match status" value="1"/>
</dbReference>
<dbReference type="InterPro" id="IPR036396">
    <property type="entry name" value="Cyt_P450_sf"/>
</dbReference>
<sequence length="131" mass="13987">MPGAVEEILRAPGKGGGGIPRYARTDLEVGKVTVPAGSLLMLDNGAANHDAAAFDDPDRFDIVRPGAASHLTFGHGARYCIGAPLARMELHVAFDQLIRRFPDMRLAVDTDDLAVRQDILTGGLVTLPVVW</sequence>
<dbReference type="EMBL" id="CP107567">
    <property type="protein sequence ID" value="UYQ66787.1"/>
    <property type="molecule type" value="Genomic_DNA"/>
</dbReference>
<dbReference type="InterPro" id="IPR017972">
    <property type="entry name" value="Cyt_P450_CS"/>
</dbReference>
<keyword evidence="2" id="KW-0560">Oxidoreductase</keyword>
<evidence type="ECO:0000256" key="1">
    <source>
        <dbReference type="ARBA" id="ARBA00010617"/>
    </source>
</evidence>
<gene>
    <name evidence="3" type="ORF">OGH68_35035</name>
</gene>
<proteinExistence type="inferred from homology"/>
<dbReference type="InterPro" id="IPR002397">
    <property type="entry name" value="Cyt_P450_B"/>
</dbReference>
<dbReference type="SUPFAM" id="SSF48264">
    <property type="entry name" value="Cytochrome P450"/>
    <property type="match status" value="1"/>
</dbReference>
<name>A0ABY6ILJ5_STRPE</name>
<dbReference type="Pfam" id="PF00067">
    <property type="entry name" value="p450"/>
    <property type="match status" value="1"/>
</dbReference>
<evidence type="ECO:0000313" key="4">
    <source>
        <dbReference type="Proteomes" id="UP001163878"/>
    </source>
</evidence>